<organism evidence="3 4">
    <name type="scientific">Fragariocoptes setiger</name>
    <dbReference type="NCBI Taxonomy" id="1670756"/>
    <lineage>
        <taxon>Eukaryota</taxon>
        <taxon>Metazoa</taxon>
        <taxon>Ecdysozoa</taxon>
        <taxon>Arthropoda</taxon>
        <taxon>Chelicerata</taxon>
        <taxon>Arachnida</taxon>
        <taxon>Acari</taxon>
        <taxon>Acariformes</taxon>
        <taxon>Trombidiformes</taxon>
        <taxon>Prostigmata</taxon>
        <taxon>Eupodina</taxon>
        <taxon>Eriophyoidea</taxon>
        <taxon>Phytoptidae</taxon>
        <taxon>Fragariocoptes</taxon>
    </lineage>
</organism>
<gene>
    <name evidence="3" type="primary">qvr</name>
    <name evidence="3" type="ORF">GZH46_01897</name>
</gene>
<name>A0ABQ7S8M4_9ACAR</name>
<dbReference type="Proteomes" id="UP000825002">
    <property type="component" value="Unassembled WGS sequence"/>
</dbReference>
<dbReference type="EMBL" id="JAIFTH010000411">
    <property type="protein sequence ID" value="KAG9509580.1"/>
    <property type="molecule type" value="Genomic_DNA"/>
</dbReference>
<sequence>MPIATISFDGRQTRADEYHITATTTACQILQQSNLSITGKLTSQALQTNFTVRTVSKLLLIVSKVWCFECDSKLDPRCNDPFNYTTATIPANERMIDKLIDRSHALQCHGCCVKITSISQGVRYVKRTCTSNLQINYFMVDHVCMRESGSRGTMCFCGSIQD</sequence>
<evidence type="ECO:0000313" key="4">
    <source>
        <dbReference type="Proteomes" id="UP000825002"/>
    </source>
</evidence>
<dbReference type="Pfam" id="PF17064">
    <property type="entry name" value="QVR"/>
    <property type="match status" value="1"/>
</dbReference>
<protein>
    <submittedName>
        <fullName evidence="3">Protein quiver</fullName>
    </submittedName>
</protein>
<accession>A0ABQ7S8M4</accession>
<evidence type="ECO:0000256" key="2">
    <source>
        <dbReference type="ARBA" id="ARBA00023180"/>
    </source>
</evidence>
<proteinExistence type="predicted"/>
<keyword evidence="2" id="KW-0325">Glycoprotein</keyword>
<keyword evidence="1" id="KW-0732">Signal</keyword>
<evidence type="ECO:0000313" key="3">
    <source>
        <dbReference type="EMBL" id="KAG9509580.1"/>
    </source>
</evidence>
<keyword evidence="4" id="KW-1185">Reference proteome</keyword>
<comment type="caution">
    <text evidence="3">The sequence shown here is derived from an EMBL/GenBank/DDBJ whole genome shotgun (WGS) entry which is preliminary data.</text>
</comment>
<dbReference type="CDD" id="cd23595">
    <property type="entry name" value="TFP_LU_ECD_Qvr"/>
    <property type="match status" value="1"/>
</dbReference>
<evidence type="ECO:0000256" key="1">
    <source>
        <dbReference type="ARBA" id="ARBA00022729"/>
    </source>
</evidence>
<feature type="non-terminal residue" evidence="3">
    <location>
        <position position="162"/>
    </location>
</feature>
<reference evidence="3 4" key="1">
    <citation type="submission" date="2020-10" db="EMBL/GenBank/DDBJ databases">
        <authorList>
            <person name="Klimov P.B."/>
            <person name="Dyachkov S.M."/>
            <person name="Chetverikov P.E."/>
        </authorList>
    </citation>
    <scope>NUCLEOTIDE SEQUENCE [LARGE SCALE GENOMIC DNA]</scope>
    <source>
        <strain evidence="3">BMOC 18-1129-001#AD2665</strain>
        <tissue evidence="3">Entire mites</tissue>
    </source>
</reference>
<dbReference type="InterPro" id="IPR031424">
    <property type="entry name" value="QVR-like"/>
</dbReference>